<feature type="domain" description="Gcp-like" evidence="1">
    <location>
        <begin position="26"/>
        <end position="198"/>
    </location>
</feature>
<accession>A0A0R1HXB6</accession>
<dbReference type="CDD" id="cd24032">
    <property type="entry name" value="ASKHA_NBD_TsaB"/>
    <property type="match status" value="1"/>
</dbReference>
<dbReference type="GO" id="GO:0008233">
    <property type="term" value="F:peptidase activity"/>
    <property type="evidence" value="ECO:0007669"/>
    <property type="project" value="UniProtKB-KW"/>
</dbReference>
<dbReference type="PANTHER" id="PTHR11735">
    <property type="entry name" value="TRNA N6-ADENOSINE THREONYLCARBAMOYLTRANSFERASE"/>
    <property type="match status" value="1"/>
</dbReference>
<dbReference type="PATRIC" id="fig|1302272.5.peg.1797"/>
<dbReference type="GO" id="GO:0002949">
    <property type="term" value="P:tRNA threonylcarbamoyladenosine modification"/>
    <property type="evidence" value="ECO:0007669"/>
    <property type="project" value="InterPro"/>
</dbReference>
<dbReference type="GO" id="GO:0005829">
    <property type="term" value="C:cytosol"/>
    <property type="evidence" value="ECO:0007669"/>
    <property type="project" value="TreeGrafter"/>
</dbReference>
<reference evidence="2 3" key="1">
    <citation type="journal article" date="2015" name="Genome Announc.">
        <title>Expanding the biotechnology potential of lactobacilli through comparative genomics of 213 strains and associated genera.</title>
        <authorList>
            <person name="Sun Z."/>
            <person name="Harris H.M."/>
            <person name="McCann A."/>
            <person name="Guo C."/>
            <person name="Argimon S."/>
            <person name="Zhang W."/>
            <person name="Yang X."/>
            <person name="Jeffery I.B."/>
            <person name="Cooney J.C."/>
            <person name="Kagawa T.F."/>
            <person name="Liu W."/>
            <person name="Song Y."/>
            <person name="Salvetti E."/>
            <person name="Wrobel A."/>
            <person name="Rasinkangas P."/>
            <person name="Parkhill J."/>
            <person name="Rea M.C."/>
            <person name="O'Sullivan O."/>
            <person name="Ritari J."/>
            <person name="Douillard F.P."/>
            <person name="Paul Ross R."/>
            <person name="Yang R."/>
            <person name="Briner A.E."/>
            <person name="Felis G.E."/>
            <person name="de Vos W.M."/>
            <person name="Barrangou R."/>
            <person name="Klaenhammer T.R."/>
            <person name="Caufield P.W."/>
            <person name="Cui Y."/>
            <person name="Zhang H."/>
            <person name="O'Toole P.W."/>
        </authorList>
    </citation>
    <scope>NUCLEOTIDE SEQUENCE [LARGE SCALE GENOMIC DNA]</scope>
    <source>
        <strain evidence="2 3">JCM 15530</strain>
    </source>
</reference>
<dbReference type="EMBL" id="AZCX01000004">
    <property type="protein sequence ID" value="KRK48042.1"/>
    <property type="molecule type" value="Genomic_DNA"/>
</dbReference>
<proteinExistence type="predicted"/>
<dbReference type="Gene3D" id="3.30.420.40">
    <property type="match status" value="2"/>
</dbReference>
<evidence type="ECO:0000259" key="1">
    <source>
        <dbReference type="Pfam" id="PF00814"/>
    </source>
</evidence>
<sequence length="235" mass="25525">MDTSNQPLSVAVLEDSRVLATETVTVEQKHAAYLAPIIERLMATSGVKPADLDRVVVADGPGSYTGLRIGVTTAKTLAATLNIELVGVSSLQTLAANISHENQLVAVLFDGRNDNVFAGVYRIHQGVPTEVTADAHQPFDQFLETLDKAHESLIVLGDTAHFEDRLVAQLGDRVTVLNPVFSLPQATQVARIAQQLPAIKDVDGFVPRYLRLTKAEADWQAQHPKEDGHSYVEKI</sequence>
<protein>
    <submittedName>
        <fullName evidence="2">Metal-dependent protease-like protein, molecular chaperone</fullName>
    </submittedName>
</protein>
<gene>
    <name evidence="2" type="ORF">FC96_GL001771</name>
</gene>
<dbReference type="GO" id="GO:0006508">
    <property type="term" value="P:proteolysis"/>
    <property type="evidence" value="ECO:0007669"/>
    <property type="project" value="UniProtKB-KW"/>
</dbReference>
<keyword evidence="2" id="KW-0378">Hydrolase</keyword>
<comment type="caution">
    <text evidence="2">The sequence shown here is derived from an EMBL/GenBank/DDBJ whole genome shotgun (WGS) entry which is preliminary data.</text>
</comment>
<dbReference type="SUPFAM" id="SSF53067">
    <property type="entry name" value="Actin-like ATPase domain"/>
    <property type="match status" value="2"/>
</dbReference>
<evidence type="ECO:0000313" key="3">
    <source>
        <dbReference type="Proteomes" id="UP000050911"/>
    </source>
</evidence>
<dbReference type="Pfam" id="PF00814">
    <property type="entry name" value="TsaD"/>
    <property type="match status" value="1"/>
</dbReference>
<name>A0A0R1HXB6_9LACO</name>
<dbReference type="InterPro" id="IPR022496">
    <property type="entry name" value="T6A_TsaB"/>
</dbReference>
<organism evidence="2 3">
    <name type="scientific">Secundilactobacillus kimchicus JCM 15530</name>
    <dbReference type="NCBI Taxonomy" id="1302272"/>
    <lineage>
        <taxon>Bacteria</taxon>
        <taxon>Bacillati</taxon>
        <taxon>Bacillota</taxon>
        <taxon>Bacilli</taxon>
        <taxon>Lactobacillales</taxon>
        <taxon>Lactobacillaceae</taxon>
        <taxon>Secundilactobacillus</taxon>
    </lineage>
</organism>
<keyword evidence="3" id="KW-1185">Reference proteome</keyword>
<dbReference type="PANTHER" id="PTHR11735:SF11">
    <property type="entry name" value="TRNA THREONYLCARBAMOYLADENOSINE BIOSYNTHESIS PROTEIN TSAB"/>
    <property type="match status" value="1"/>
</dbReference>
<dbReference type="AlphaFoldDB" id="A0A0R1HXB6"/>
<dbReference type="Proteomes" id="UP000050911">
    <property type="component" value="Unassembled WGS sequence"/>
</dbReference>
<dbReference type="InterPro" id="IPR043129">
    <property type="entry name" value="ATPase_NBD"/>
</dbReference>
<dbReference type="NCBIfam" id="TIGR03725">
    <property type="entry name" value="T6A_YeaZ"/>
    <property type="match status" value="1"/>
</dbReference>
<dbReference type="STRING" id="1302272.FC96_GL001771"/>
<keyword evidence="2" id="KW-0645">Protease</keyword>
<dbReference type="InterPro" id="IPR000905">
    <property type="entry name" value="Gcp-like_dom"/>
</dbReference>
<evidence type="ECO:0000313" key="2">
    <source>
        <dbReference type="EMBL" id="KRK48042.1"/>
    </source>
</evidence>